<dbReference type="AlphaFoldDB" id="A0AAD7FKD2"/>
<comment type="caution">
    <text evidence="1">The sequence shown here is derived from an EMBL/GenBank/DDBJ whole genome shotgun (WGS) entry which is preliminary data.</text>
</comment>
<proteinExistence type="predicted"/>
<dbReference type="Proteomes" id="UP001221757">
    <property type="component" value="Unassembled WGS sequence"/>
</dbReference>
<name>A0AAD7FKD2_MYCRO</name>
<dbReference type="EMBL" id="JARKIE010000627">
    <property type="protein sequence ID" value="KAJ7624001.1"/>
    <property type="molecule type" value="Genomic_DNA"/>
</dbReference>
<evidence type="ECO:0000313" key="1">
    <source>
        <dbReference type="EMBL" id="KAJ7624001.1"/>
    </source>
</evidence>
<gene>
    <name evidence="1" type="ORF">B0H17DRAFT_1188252</name>
</gene>
<evidence type="ECO:0000313" key="2">
    <source>
        <dbReference type="Proteomes" id="UP001221757"/>
    </source>
</evidence>
<reference evidence="1" key="1">
    <citation type="submission" date="2023-03" db="EMBL/GenBank/DDBJ databases">
        <title>Massive genome expansion in bonnet fungi (Mycena s.s.) driven by repeated elements and novel gene families across ecological guilds.</title>
        <authorList>
            <consortium name="Lawrence Berkeley National Laboratory"/>
            <person name="Harder C.B."/>
            <person name="Miyauchi S."/>
            <person name="Viragh M."/>
            <person name="Kuo A."/>
            <person name="Thoen E."/>
            <person name="Andreopoulos B."/>
            <person name="Lu D."/>
            <person name="Skrede I."/>
            <person name="Drula E."/>
            <person name="Henrissat B."/>
            <person name="Morin E."/>
            <person name="Kohler A."/>
            <person name="Barry K."/>
            <person name="LaButti K."/>
            <person name="Morin E."/>
            <person name="Salamov A."/>
            <person name="Lipzen A."/>
            <person name="Mereny Z."/>
            <person name="Hegedus B."/>
            <person name="Baldrian P."/>
            <person name="Stursova M."/>
            <person name="Weitz H."/>
            <person name="Taylor A."/>
            <person name="Grigoriev I.V."/>
            <person name="Nagy L.G."/>
            <person name="Martin F."/>
            <person name="Kauserud H."/>
        </authorList>
    </citation>
    <scope>NUCLEOTIDE SEQUENCE</scope>
    <source>
        <strain evidence="1">CBHHK067</strain>
    </source>
</reference>
<keyword evidence="2" id="KW-1185">Reference proteome</keyword>
<protein>
    <submittedName>
        <fullName evidence="1">Uncharacterized protein</fullName>
    </submittedName>
</protein>
<accession>A0AAD7FKD2</accession>
<sequence>MNGGCDAFTTELYAGGTELMLQEERIRRGSKPESMSQCAASLIRVQKELVYVQRVVQWTSQRKRLAKSREEIYIQALQQPEDGRVRSSGRLGRWGIVGRSRGGGSVRVVVVDAAPSGRSRRPRRPLVALPAGEEAGIVGFRHDSGLIGLHPKVAAADSSCQWAFVRLETVLVKWALKETDRKKMSVLGCCWKDEDVGLPAVGGGGPPFGNVCHHCQASQCSQPT</sequence>
<organism evidence="1 2">
    <name type="scientific">Mycena rosella</name>
    <name type="common">Pink bonnet</name>
    <name type="synonym">Agaricus rosellus</name>
    <dbReference type="NCBI Taxonomy" id="1033263"/>
    <lineage>
        <taxon>Eukaryota</taxon>
        <taxon>Fungi</taxon>
        <taxon>Dikarya</taxon>
        <taxon>Basidiomycota</taxon>
        <taxon>Agaricomycotina</taxon>
        <taxon>Agaricomycetes</taxon>
        <taxon>Agaricomycetidae</taxon>
        <taxon>Agaricales</taxon>
        <taxon>Marasmiineae</taxon>
        <taxon>Mycenaceae</taxon>
        <taxon>Mycena</taxon>
    </lineage>
</organism>